<dbReference type="HOGENOM" id="CLU_035509_14_2_1"/>
<reference evidence="3" key="2">
    <citation type="submission" date="2015-01" db="EMBL/GenBank/DDBJ databases">
        <title>Evolutionary Origins and Diversification of the Mycorrhizal Mutualists.</title>
        <authorList>
            <consortium name="DOE Joint Genome Institute"/>
            <consortium name="Mycorrhizal Genomics Consortium"/>
            <person name="Kohler A."/>
            <person name="Kuo A."/>
            <person name="Nagy L.G."/>
            <person name="Floudas D."/>
            <person name="Copeland A."/>
            <person name="Barry K.W."/>
            <person name="Cichocki N."/>
            <person name="Veneault-Fourrey C."/>
            <person name="LaButti K."/>
            <person name="Lindquist E.A."/>
            <person name="Lipzen A."/>
            <person name="Lundell T."/>
            <person name="Morin E."/>
            <person name="Murat C."/>
            <person name="Riley R."/>
            <person name="Ohm R."/>
            <person name="Sun H."/>
            <person name="Tunlid A."/>
            <person name="Henrissat B."/>
            <person name="Grigoriev I.V."/>
            <person name="Hibbett D.S."/>
            <person name="Martin F."/>
        </authorList>
    </citation>
    <scope>NUCLEOTIDE SEQUENCE [LARGE SCALE GENOMIC DNA]</scope>
    <source>
        <strain evidence="3">Foug A</strain>
    </source>
</reference>
<keyword evidence="1" id="KW-1133">Transmembrane helix</keyword>
<name>A0A0C2Z5P1_9AGAM</name>
<feature type="transmembrane region" description="Helical" evidence="1">
    <location>
        <begin position="114"/>
        <end position="136"/>
    </location>
</feature>
<sequence length="252" mass="27758">MVLAGECPVVCTISLADSHAINSVSGNITLGLQSWGGCVVWWAVQGILQMRLYALYHCSKKLLVFMTLFYLAEIGVMMWILIASNLLSGRESSGDSSVVSCFNLLQKQSLVITAYSYIWVPCLAFDSILAILAIWAGIKQSRQQSHFRSPRLNRPRIIDVLIQGNVIYFLSPLVTLILLVKHNVSLKVQWFADTLLFRAPVTILVGCRLVLSIREATRPPASSYGTTSDTIALSTVIFHDGTYGGEDSTHCS</sequence>
<evidence type="ECO:0000313" key="3">
    <source>
        <dbReference type="Proteomes" id="UP000053989"/>
    </source>
</evidence>
<evidence type="ECO:0000313" key="2">
    <source>
        <dbReference type="EMBL" id="KIM57298.1"/>
    </source>
</evidence>
<gene>
    <name evidence="2" type="ORF">SCLCIDRAFT_130749</name>
</gene>
<protein>
    <submittedName>
        <fullName evidence="2">Uncharacterized protein</fullName>
    </submittedName>
</protein>
<dbReference type="AlphaFoldDB" id="A0A0C2Z5P1"/>
<keyword evidence="3" id="KW-1185">Reference proteome</keyword>
<accession>A0A0C2Z5P1</accession>
<evidence type="ECO:0000256" key="1">
    <source>
        <dbReference type="SAM" id="Phobius"/>
    </source>
</evidence>
<keyword evidence="1" id="KW-0812">Transmembrane</keyword>
<organism evidence="2 3">
    <name type="scientific">Scleroderma citrinum Foug A</name>
    <dbReference type="NCBI Taxonomy" id="1036808"/>
    <lineage>
        <taxon>Eukaryota</taxon>
        <taxon>Fungi</taxon>
        <taxon>Dikarya</taxon>
        <taxon>Basidiomycota</taxon>
        <taxon>Agaricomycotina</taxon>
        <taxon>Agaricomycetes</taxon>
        <taxon>Agaricomycetidae</taxon>
        <taxon>Boletales</taxon>
        <taxon>Sclerodermatineae</taxon>
        <taxon>Sclerodermataceae</taxon>
        <taxon>Scleroderma</taxon>
    </lineage>
</organism>
<dbReference type="InParanoid" id="A0A0C2Z5P1"/>
<feature type="transmembrane region" description="Helical" evidence="1">
    <location>
        <begin position="190"/>
        <end position="211"/>
    </location>
</feature>
<reference evidence="2 3" key="1">
    <citation type="submission" date="2014-04" db="EMBL/GenBank/DDBJ databases">
        <authorList>
            <consortium name="DOE Joint Genome Institute"/>
            <person name="Kuo A."/>
            <person name="Kohler A."/>
            <person name="Nagy L.G."/>
            <person name="Floudas D."/>
            <person name="Copeland A."/>
            <person name="Barry K.W."/>
            <person name="Cichocki N."/>
            <person name="Veneault-Fourrey C."/>
            <person name="LaButti K."/>
            <person name="Lindquist E.A."/>
            <person name="Lipzen A."/>
            <person name="Lundell T."/>
            <person name="Morin E."/>
            <person name="Murat C."/>
            <person name="Sun H."/>
            <person name="Tunlid A."/>
            <person name="Henrissat B."/>
            <person name="Grigoriev I.V."/>
            <person name="Hibbett D.S."/>
            <person name="Martin F."/>
            <person name="Nordberg H.P."/>
            <person name="Cantor M.N."/>
            <person name="Hua S.X."/>
        </authorList>
    </citation>
    <scope>NUCLEOTIDE SEQUENCE [LARGE SCALE GENOMIC DNA]</scope>
    <source>
        <strain evidence="2 3">Foug A</strain>
    </source>
</reference>
<proteinExistence type="predicted"/>
<dbReference type="Proteomes" id="UP000053989">
    <property type="component" value="Unassembled WGS sequence"/>
</dbReference>
<feature type="transmembrane region" description="Helical" evidence="1">
    <location>
        <begin position="157"/>
        <end position="178"/>
    </location>
</feature>
<dbReference type="EMBL" id="KN822102">
    <property type="protein sequence ID" value="KIM57298.1"/>
    <property type="molecule type" value="Genomic_DNA"/>
</dbReference>
<keyword evidence="1" id="KW-0472">Membrane</keyword>
<dbReference type="OrthoDB" id="3256800at2759"/>
<feature type="transmembrane region" description="Helical" evidence="1">
    <location>
        <begin position="62"/>
        <end position="82"/>
    </location>
</feature>